<dbReference type="SUPFAM" id="SSF51126">
    <property type="entry name" value="Pectin lyase-like"/>
    <property type="match status" value="1"/>
</dbReference>
<dbReference type="InterPro" id="IPR012332">
    <property type="entry name" value="Autotransporter_pectin_lyase_C"/>
</dbReference>
<evidence type="ECO:0000256" key="1">
    <source>
        <dbReference type="SAM" id="MobiDB-lite"/>
    </source>
</evidence>
<dbReference type="Pfam" id="PF03797">
    <property type="entry name" value="Autotransporter"/>
    <property type="match status" value="1"/>
</dbReference>
<feature type="domain" description="Autotransporter" evidence="2">
    <location>
        <begin position="645"/>
        <end position="923"/>
    </location>
</feature>
<dbReference type="InterPro" id="IPR006315">
    <property type="entry name" value="OM_autotransptr_brl_dom"/>
</dbReference>
<evidence type="ECO:0000259" key="2">
    <source>
        <dbReference type="PROSITE" id="PS51208"/>
    </source>
</evidence>
<accession>A0A0F6RGE3</accession>
<name>A0A0F6RGE3_CITAM</name>
<dbReference type="InterPro" id="IPR036709">
    <property type="entry name" value="Autotransporte_beta_dom_sf"/>
</dbReference>
<protein>
    <recommendedName>
        <fullName evidence="2">Autotransporter domain-containing protein</fullName>
    </recommendedName>
</protein>
<dbReference type="CDD" id="cd01344">
    <property type="entry name" value="PL2_Passenger_AT"/>
    <property type="match status" value="1"/>
</dbReference>
<dbReference type="Gene3D" id="2.160.20.20">
    <property type="match status" value="1"/>
</dbReference>
<evidence type="ECO:0000313" key="4">
    <source>
        <dbReference type="Proteomes" id="UP000034085"/>
    </source>
</evidence>
<dbReference type="SMART" id="SM00869">
    <property type="entry name" value="Autotransporter"/>
    <property type="match status" value="1"/>
</dbReference>
<organism evidence="3 4">
    <name type="scientific">Citrobacter amalonaticus Y19</name>
    <dbReference type="NCBI Taxonomy" id="1261127"/>
    <lineage>
        <taxon>Bacteria</taxon>
        <taxon>Pseudomonadati</taxon>
        <taxon>Pseudomonadota</taxon>
        <taxon>Gammaproteobacteria</taxon>
        <taxon>Enterobacterales</taxon>
        <taxon>Enterobacteriaceae</taxon>
        <taxon>Citrobacter</taxon>
    </lineage>
</organism>
<dbReference type="KEGG" id="cama:F384_17425"/>
<dbReference type="PROSITE" id="PS51208">
    <property type="entry name" value="AUTOTRANSPORTER"/>
    <property type="match status" value="1"/>
</dbReference>
<dbReference type="Pfam" id="PF18883">
    <property type="entry name" value="AC_1"/>
    <property type="match status" value="1"/>
</dbReference>
<dbReference type="PATRIC" id="fig|1261127.3.peg.3644"/>
<evidence type="ECO:0000313" key="3">
    <source>
        <dbReference type="EMBL" id="AKE60205.1"/>
    </source>
</evidence>
<dbReference type="EMBL" id="CP011132">
    <property type="protein sequence ID" value="AKE60205.1"/>
    <property type="molecule type" value="Genomic_DNA"/>
</dbReference>
<dbReference type="PANTHER" id="PTHR12338">
    <property type="entry name" value="AUTOTRANSPORTER"/>
    <property type="match status" value="1"/>
</dbReference>
<dbReference type="InterPro" id="IPR011050">
    <property type="entry name" value="Pectin_lyase_fold/virulence"/>
</dbReference>
<dbReference type="PANTHER" id="PTHR12338:SF5">
    <property type="entry name" value="ANTIGEN 43-RELATED"/>
    <property type="match status" value="1"/>
</dbReference>
<dbReference type="AlphaFoldDB" id="A0A0F6RGE3"/>
<dbReference type="GO" id="GO:0019867">
    <property type="term" value="C:outer membrane"/>
    <property type="evidence" value="ECO:0007669"/>
    <property type="project" value="InterPro"/>
</dbReference>
<dbReference type="HOGENOM" id="CLU_002551_1_0_6"/>
<dbReference type="SUPFAM" id="SSF103515">
    <property type="entry name" value="Autotransporter"/>
    <property type="match status" value="1"/>
</dbReference>
<feature type="region of interest" description="Disordered" evidence="1">
    <location>
        <begin position="586"/>
        <end position="616"/>
    </location>
</feature>
<gene>
    <name evidence="3" type="ORF">F384_17425</name>
</gene>
<reference evidence="3 4" key="1">
    <citation type="journal article" date="2013" name="Appl. Microbiol. Biotechnol.">
        <title>Glycerol assimilation and production of 1,3-propanediol by Citrobacter amalonaticus Y19.</title>
        <authorList>
            <person name="Ainala S.K."/>
            <person name="Ashok S."/>
            <person name="Ko Y."/>
            <person name="Park S."/>
        </authorList>
    </citation>
    <scope>NUCLEOTIDE SEQUENCE [LARGE SCALE GENOMIC DNA]</scope>
    <source>
        <strain evidence="3 4">Y19</strain>
    </source>
</reference>
<dbReference type="InterPro" id="IPR050909">
    <property type="entry name" value="Bact_Autotransporter_VF"/>
</dbReference>
<dbReference type="InterPro" id="IPR043990">
    <property type="entry name" value="AC_1"/>
</dbReference>
<proteinExistence type="predicted"/>
<sequence>MNIANSTLSGYARLGDISNGASAIISNTTVSTGRGVNVTGTGSYLNITNGSDITIRGDSYGLQDTGITVEAGATLNIENSRITVLDNGDDAGSSSPPNPAAITVTNTLNPSELETRAILNNLSIETRGYQSNAITVTHGNVSAAMDNLTIVTRGQGSDGLYIDDTANVASSISNSSIETFGYANVGIFAIDNTEVTLNNVNITTHGYRSTGLIAKERGSSDPQTAIMTASDIDITMSGRDSIGVENGQSEMYLNDIRLTLSGDNSTALTVGSLEPDGIAHIDNLTAQVSGNNSTGMFLGGSPDIRFNNSSINMTGNNSHGLKAGYLSIASSGALPMVDSHIETRDGYALQTINANFNLDLTRSTLTGRSGGETGIAVSVEDNGAHQSGVVNVTASDHSHIFGDAVSQSANTQALNIALNASSTMTGRIVRGHSMALDNTSHWNVTGDSDTATLSNAGTVAFAAPGENNVFKTVTVSNYLGGGTLIMNTALGDDSSATDKLVVTGDTAGTTRLYVNNVHGSGTTTVNGIEVISVGGQSNGLFTLGNRALAGAYEYFLHQDAGDWYLRSALVPEPEVPAEPEIPVEPEVPEEEIPSPDQPDINTPATPQRPTPEQKPQIYRPEAGAYLANMTAANRLFSHSLKDREGRAQDSSMWLRQQAFRTKSQDGSGQLQMRGNSYVIQGGGEVWNRRFSEQDRLGVGIMAGYGYSSGNTQSAKTHYDAKNSLHGYSVGTYATWYQNAESGNGLYVDSWLQYSRFRASVNGEGLESEHYDISGLSGSLESGYRQPLHQSESGSLFITPQAQIIWNGIKADRHQEVNGTRVDGSTSTQTRLGLNLSYDRLNTQTKEPFTIYGEVNWLHNTQNVDVTLDNVRVEQAGSRNVGEVKLGLEGQVTDSLTIWTNLAQQIGTKSYSDTSANVGIKYHF</sequence>
<dbReference type="NCBIfam" id="TIGR01414">
    <property type="entry name" value="autotrans_barl"/>
    <property type="match status" value="1"/>
</dbReference>
<dbReference type="Proteomes" id="UP000034085">
    <property type="component" value="Chromosome"/>
</dbReference>
<dbReference type="Gene3D" id="2.40.128.130">
    <property type="entry name" value="Autotransporter beta-domain"/>
    <property type="match status" value="1"/>
</dbReference>
<dbReference type="InterPro" id="IPR005546">
    <property type="entry name" value="Autotransporte_beta"/>
</dbReference>